<dbReference type="Pfam" id="PF12728">
    <property type="entry name" value="HTH_17"/>
    <property type="match status" value="1"/>
</dbReference>
<evidence type="ECO:0000313" key="3">
    <source>
        <dbReference type="Proteomes" id="UP000425817"/>
    </source>
</evidence>
<dbReference type="Proteomes" id="UP000425817">
    <property type="component" value="Chromosome"/>
</dbReference>
<dbReference type="OrthoDB" id="8527558at2"/>
<dbReference type="EMBL" id="CP046622">
    <property type="protein sequence ID" value="QGW82962.1"/>
    <property type="molecule type" value="Genomic_DNA"/>
</dbReference>
<organism evidence="2 3">
    <name type="scientific">Variovorax paradoxus</name>
    <dbReference type="NCBI Taxonomy" id="34073"/>
    <lineage>
        <taxon>Bacteria</taxon>
        <taxon>Pseudomonadati</taxon>
        <taxon>Pseudomonadota</taxon>
        <taxon>Betaproteobacteria</taxon>
        <taxon>Burkholderiales</taxon>
        <taxon>Comamonadaceae</taxon>
        <taxon>Variovorax</taxon>
    </lineage>
</organism>
<dbReference type="Gene3D" id="1.10.238.160">
    <property type="match status" value="1"/>
</dbReference>
<dbReference type="AlphaFoldDB" id="A0A6I6HJE9"/>
<feature type="domain" description="Helix-turn-helix" evidence="1">
    <location>
        <begin position="3"/>
        <end position="52"/>
    </location>
</feature>
<reference evidence="2 3" key="1">
    <citation type="submission" date="2019-12" db="EMBL/GenBank/DDBJ databases">
        <title>Hybrid Genome Assemblies of two High G+C Isolates from Undergraduate Microbiology Courses.</title>
        <authorList>
            <person name="Ne Ville C.J."/>
            <person name="Enright D."/>
            <person name="Hernandez I."/>
            <person name="Dodsworth J."/>
            <person name="Orwin P.M."/>
        </authorList>
    </citation>
    <scope>NUCLEOTIDE SEQUENCE [LARGE SCALE GENOMIC DNA]</scope>
    <source>
        <strain evidence="2 3">CSUSB</strain>
    </source>
</reference>
<gene>
    <name evidence="2" type="ORF">GOQ09_15870</name>
</gene>
<evidence type="ECO:0000313" key="2">
    <source>
        <dbReference type="EMBL" id="QGW82962.1"/>
    </source>
</evidence>
<sequence length="66" mass="7464">MKLLRIPEVCQRVRRGKSTIYSEVKKGTFPAPMKQGSGNYWLESEIDAYLQKLISERPANPPTPAS</sequence>
<proteinExistence type="predicted"/>
<evidence type="ECO:0000259" key="1">
    <source>
        <dbReference type="Pfam" id="PF12728"/>
    </source>
</evidence>
<protein>
    <submittedName>
        <fullName evidence="2">AlpA family phage regulatory protein</fullName>
    </submittedName>
</protein>
<dbReference type="RefSeq" id="WP_157614392.1">
    <property type="nucleotide sequence ID" value="NZ_CP046622.1"/>
</dbReference>
<dbReference type="InterPro" id="IPR041657">
    <property type="entry name" value="HTH_17"/>
</dbReference>
<name>A0A6I6HJE9_VARPD</name>
<accession>A0A6I6HJE9</accession>